<evidence type="ECO:0000313" key="3">
    <source>
        <dbReference type="EMBL" id="AMD92315.1"/>
    </source>
</evidence>
<dbReference type="Proteomes" id="UP000063964">
    <property type="component" value="Chromosome"/>
</dbReference>
<dbReference type="GO" id="GO:0000160">
    <property type="term" value="P:phosphorelay signal transduction system"/>
    <property type="evidence" value="ECO:0007669"/>
    <property type="project" value="InterPro"/>
</dbReference>
<dbReference type="Pfam" id="PF01627">
    <property type="entry name" value="Hpt"/>
    <property type="match status" value="1"/>
</dbReference>
<keyword evidence="4" id="KW-1185">Reference proteome</keyword>
<dbReference type="AlphaFoldDB" id="A0A109W5N3"/>
<feature type="modified residue" description="Phosphohistidine" evidence="1">
    <location>
        <position position="75"/>
    </location>
</feature>
<name>A0A109W5N3_9BACT</name>
<keyword evidence="1" id="KW-0597">Phosphoprotein</keyword>
<dbReference type="CDD" id="cd00088">
    <property type="entry name" value="HPT"/>
    <property type="match status" value="1"/>
</dbReference>
<dbReference type="STRING" id="888061.AXF15_03790"/>
<dbReference type="Gene3D" id="1.20.120.160">
    <property type="entry name" value="HPT domain"/>
    <property type="match status" value="1"/>
</dbReference>
<sequence>MKNSRILGMLGISLEPDTAETPLLTVAGTLERLSGDTELLADLFHLFARSAEKNVGEIGMFLAHKDLTQAARAAHALKGSASTVGAVPLQQAAMALEQAIRNRETDRLALLHAELKDVCEQTLAAIREYQAGLSMDSG</sequence>
<dbReference type="SMART" id="SM00073">
    <property type="entry name" value="HPT"/>
    <property type="match status" value="1"/>
</dbReference>
<dbReference type="GO" id="GO:0004672">
    <property type="term" value="F:protein kinase activity"/>
    <property type="evidence" value="ECO:0007669"/>
    <property type="project" value="UniProtKB-ARBA"/>
</dbReference>
<reference evidence="4" key="1">
    <citation type="submission" date="2016-02" db="EMBL/GenBank/DDBJ databases">
        <authorList>
            <person name="Holder M.E."/>
            <person name="Ajami N.J."/>
            <person name="Petrosino J.F."/>
        </authorList>
    </citation>
    <scope>NUCLEOTIDE SEQUENCE [LARGE SCALE GENOMIC DNA]</scope>
    <source>
        <strain evidence="4">DSM 12838</strain>
    </source>
</reference>
<protein>
    <recommendedName>
        <fullName evidence="2">HPt domain-containing protein</fullName>
    </recommendedName>
</protein>
<dbReference type="KEGG" id="doa:AXF15_03790"/>
<dbReference type="RefSeq" id="WP_066603511.1">
    <property type="nucleotide sequence ID" value="NZ_CP014230.1"/>
</dbReference>
<dbReference type="EMBL" id="CP014230">
    <property type="protein sequence ID" value="AMD92315.1"/>
    <property type="molecule type" value="Genomic_DNA"/>
</dbReference>
<dbReference type="InterPro" id="IPR008207">
    <property type="entry name" value="Sig_transdc_His_kin_Hpt_dom"/>
</dbReference>
<accession>A0A109W5N3</accession>
<feature type="domain" description="HPt" evidence="2">
    <location>
        <begin position="36"/>
        <end position="136"/>
    </location>
</feature>
<proteinExistence type="predicted"/>
<evidence type="ECO:0000259" key="2">
    <source>
        <dbReference type="PROSITE" id="PS50894"/>
    </source>
</evidence>
<gene>
    <name evidence="3" type="ORF">AXF15_03790</name>
</gene>
<dbReference type="InterPro" id="IPR036641">
    <property type="entry name" value="HPT_dom_sf"/>
</dbReference>
<evidence type="ECO:0000256" key="1">
    <source>
        <dbReference type="PROSITE-ProRule" id="PRU00110"/>
    </source>
</evidence>
<dbReference type="SUPFAM" id="SSF47226">
    <property type="entry name" value="Histidine-containing phosphotransfer domain, HPT domain"/>
    <property type="match status" value="1"/>
</dbReference>
<organism evidence="3 4">
    <name type="scientific">Desulfomicrobium orale DSM 12838</name>
    <dbReference type="NCBI Taxonomy" id="888061"/>
    <lineage>
        <taxon>Bacteria</taxon>
        <taxon>Pseudomonadati</taxon>
        <taxon>Thermodesulfobacteriota</taxon>
        <taxon>Desulfovibrionia</taxon>
        <taxon>Desulfovibrionales</taxon>
        <taxon>Desulfomicrobiaceae</taxon>
        <taxon>Desulfomicrobium</taxon>
    </lineage>
</organism>
<evidence type="ECO:0000313" key="4">
    <source>
        <dbReference type="Proteomes" id="UP000063964"/>
    </source>
</evidence>
<dbReference type="OrthoDB" id="214330at2"/>
<dbReference type="PROSITE" id="PS50894">
    <property type="entry name" value="HPT"/>
    <property type="match status" value="1"/>
</dbReference>